<organism evidence="2 3">
    <name type="scientific">Chara braunii</name>
    <name type="common">Braun's stonewort</name>
    <dbReference type="NCBI Taxonomy" id="69332"/>
    <lineage>
        <taxon>Eukaryota</taxon>
        <taxon>Viridiplantae</taxon>
        <taxon>Streptophyta</taxon>
        <taxon>Charophyceae</taxon>
        <taxon>Charales</taxon>
        <taxon>Characeae</taxon>
        <taxon>Chara</taxon>
    </lineage>
</organism>
<reference evidence="2 3" key="1">
    <citation type="journal article" date="2018" name="Cell">
        <title>The Chara Genome: Secondary Complexity and Implications for Plant Terrestrialization.</title>
        <authorList>
            <person name="Nishiyama T."/>
            <person name="Sakayama H."/>
            <person name="Vries J.D."/>
            <person name="Buschmann H."/>
            <person name="Saint-Marcoux D."/>
            <person name="Ullrich K.K."/>
            <person name="Haas F.B."/>
            <person name="Vanderstraeten L."/>
            <person name="Becker D."/>
            <person name="Lang D."/>
            <person name="Vosolsobe S."/>
            <person name="Rombauts S."/>
            <person name="Wilhelmsson P.K.I."/>
            <person name="Janitza P."/>
            <person name="Kern R."/>
            <person name="Heyl A."/>
            <person name="Rumpler F."/>
            <person name="Villalobos L.I.A.C."/>
            <person name="Clay J.M."/>
            <person name="Skokan R."/>
            <person name="Toyoda A."/>
            <person name="Suzuki Y."/>
            <person name="Kagoshima H."/>
            <person name="Schijlen E."/>
            <person name="Tajeshwar N."/>
            <person name="Catarino B."/>
            <person name="Hetherington A.J."/>
            <person name="Saltykova A."/>
            <person name="Bonnot C."/>
            <person name="Breuninger H."/>
            <person name="Symeonidi A."/>
            <person name="Radhakrishnan G.V."/>
            <person name="Van Nieuwerburgh F."/>
            <person name="Deforce D."/>
            <person name="Chang C."/>
            <person name="Karol K.G."/>
            <person name="Hedrich R."/>
            <person name="Ulvskov P."/>
            <person name="Glockner G."/>
            <person name="Delwiche C.F."/>
            <person name="Petrasek J."/>
            <person name="Van de Peer Y."/>
            <person name="Friml J."/>
            <person name="Beilby M."/>
            <person name="Dolan L."/>
            <person name="Kohara Y."/>
            <person name="Sugano S."/>
            <person name="Fujiyama A."/>
            <person name="Delaux P.-M."/>
            <person name="Quint M."/>
            <person name="TheiBen G."/>
            <person name="Hagemann M."/>
            <person name="Harholt J."/>
            <person name="Dunand C."/>
            <person name="Zachgo S."/>
            <person name="Langdale J."/>
            <person name="Maumus F."/>
            <person name="Straeten D.V.D."/>
            <person name="Gould S.B."/>
            <person name="Rensing S.A."/>
        </authorList>
    </citation>
    <scope>NUCLEOTIDE SEQUENCE [LARGE SCALE GENOMIC DNA]</scope>
    <source>
        <strain evidence="2 3">S276</strain>
    </source>
</reference>
<evidence type="ECO:0000313" key="3">
    <source>
        <dbReference type="Proteomes" id="UP000265515"/>
    </source>
</evidence>
<feature type="compositionally biased region" description="Basic and acidic residues" evidence="1">
    <location>
        <begin position="140"/>
        <end position="149"/>
    </location>
</feature>
<evidence type="ECO:0000256" key="1">
    <source>
        <dbReference type="SAM" id="MobiDB-lite"/>
    </source>
</evidence>
<feature type="region of interest" description="Disordered" evidence="1">
    <location>
        <begin position="140"/>
        <end position="188"/>
    </location>
</feature>
<feature type="compositionally biased region" description="Pro residues" evidence="1">
    <location>
        <begin position="150"/>
        <end position="162"/>
    </location>
</feature>
<dbReference type="Proteomes" id="UP000265515">
    <property type="component" value="Unassembled WGS sequence"/>
</dbReference>
<protein>
    <submittedName>
        <fullName evidence="2">Uncharacterized protein</fullName>
    </submittedName>
</protein>
<feature type="compositionally biased region" description="Basic residues" evidence="1">
    <location>
        <begin position="163"/>
        <end position="175"/>
    </location>
</feature>
<feature type="region of interest" description="Disordered" evidence="1">
    <location>
        <begin position="215"/>
        <end position="243"/>
    </location>
</feature>
<dbReference type="AlphaFoldDB" id="A0A388LZY5"/>
<accession>A0A388LZY5</accession>
<name>A0A388LZY5_CHABU</name>
<proteinExistence type="predicted"/>
<comment type="caution">
    <text evidence="2">The sequence shown here is derived from an EMBL/GenBank/DDBJ whole genome shotgun (WGS) entry which is preliminary data.</text>
</comment>
<evidence type="ECO:0000313" key="2">
    <source>
        <dbReference type="EMBL" id="GBG87878.1"/>
    </source>
</evidence>
<gene>
    <name evidence="2" type="ORF">CBR_g46178</name>
</gene>
<dbReference type="Gramene" id="GBG87878">
    <property type="protein sequence ID" value="GBG87878"/>
    <property type="gene ID" value="CBR_g46178"/>
</dbReference>
<dbReference type="EMBL" id="BFEA01000637">
    <property type="protein sequence ID" value="GBG87878.1"/>
    <property type="molecule type" value="Genomic_DNA"/>
</dbReference>
<sequence>MHEFSKYLVELTDVEPLPFADEDAWELHRALYKSVALGMFWFFVDHEDHFIGEHFVVYYVITRTKPAEKEGTVALYPFAQLQTIDPGLLELIHLEILSIAQVIASEEEEIQPRLRTATAPRRTYNAVVIPDFIAQRAERLEDFPEERPLRPPSSYPRPAPPKAPKKTPKRKRRHPSPGAQGSRIGGGEEVIQTARAATLVKEIVVPSPPFPRVPDLNLHGAGSSSSAAAGGGSRMGFSDPISRPPVLTGPLPQLVGTLIYETGQHPNAMYHFLVFAAQKRERRPYTETHVVMTVRKVYQDFGRPVAIVSLGDDVADLLRTVYRGWVLRSLSGKLVVFRCRVKSQLGAMKDRVDEQVGGNLNGEGRFLRCIPRGCHDRSGPHPFQEELARDNLFEAELRGGNPNKIACAEWTRKTLAIGLLAHALLRLSHLVACVDK</sequence>
<keyword evidence="3" id="KW-1185">Reference proteome</keyword>